<comment type="similarity">
    <text evidence="27">Belongs to the CemA family.</text>
</comment>
<dbReference type="InterPro" id="IPR004282">
    <property type="entry name" value="CemA"/>
</dbReference>
<evidence type="ECO:0000259" key="30">
    <source>
        <dbReference type="Pfam" id="PF16639"/>
    </source>
</evidence>
<evidence type="ECO:0000256" key="21">
    <source>
        <dbReference type="ARBA" id="ARBA00022989"/>
    </source>
</evidence>
<keyword evidence="18" id="KW-0375">Hydrogen ion transport</keyword>
<dbReference type="Pfam" id="PF03040">
    <property type="entry name" value="CemA"/>
    <property type="match status" value="1"/>
</dbReference>
<dbReference type="Gene3D" id="2.60.40.830">
    <property type="entry name" value="Cytochrome f large domain"/>
    <property type="match status" value="1"/>
</dbReference>
<feature type="transmembrane region" description="Helical" evidence="29">
    <location>
        <begin position="468"/>
        <end position="489"/>
    </location>
</feature>
<comment type="subcellular location">
    <subcellularLocation>
        <location evidence="3">Membrane</location>
        <topology evidence="3">Multi-pass membrane protein</topology>
    </subcellularLocation>
    <subcellularLocation>
        <location evidence="4">Plastid</location>
        <location evidence="4">Chloroplast thylakoid membrane</location>
        <topology evidence="4">Single-pass membrane protein</topology>
    </subcellularLocation>
</comment>
<evidence type="ECO:0000256" key="10">
    <source>
        <dbReference type="ARBA" id="ARBA00022449"/>
    </source>
</evidence>
<dbReference type="InterPro" id="IPR011054">
    <property type="entry name" value="Rudment_hybrid_motif"/>
</dbReference>
<evidence type="ECO:0000256" key="22">
    <source>
        <dbReference type="ARBA" id="ARBA00023004"/>
    </source>
</evidence>
<dbReference type="FunFam" id="1.20.5.700:FF:000001">
    <property type="entry name" value="Cytochrome f"/>
    <property type="match status" value="1"/>
</dbReference>
<gene>
    <name evidence="31" type="primary">petA</name>
    <name evidence="31" type="ORF">EPI10_034539</name>
</gene>
<sequence>MDADIGYEHKCVHMRSREYSLLKAISESKKVKSKSFSLFSQFQLTATGFSISNMNWRSEHIWIELLKGSRKRGSLGFLAVGASSYLGKNMISVLPSQQILFFPQGVVMSFYGIAGLFISSYLWCTILWNVGSGYDRFDRKEGIVCIFRWGFPGIKRRIFLRFLVRDIQSIRIQVKEGLYPRRILYMEIRGQGVIPLTRTDEKFFTPREIEQKAAELAYFLRVPIEKALPSFLYLVFIVLLPWGVSFSFNKCLELWIKNWWNTRQSETFLTDIQEKRILEGFIELEELFLLDEMIKEKPKTHVQKPPIGIHKEIIQLAKIDNEDHLHIILHFSTNIICLAILSGSFFLGKEELVILNSWVQEFFYNLNDSIKAFFILLVTDFFVGFHSTRGWELLIRWVYNNLGWAPNELIFTIFVCSFPVILDTCLKFWVFFCLNRLSPSLVKFRDPRLDMENRNTFSWLKEQMIRSISVSIMIYVITCTSISNAYPIFAQQGYENPREATGRIVCANCHLANKPVDIEVPQAVLPDTVFEAVLRIPYDMQLKQVLANGKKGGLNVGAVLILPEGFELAPPDRISPELKEKIGNLSFQSYRPNKKNILVIGPVPGKKYSEIVFPILSPDPATKKDVHFLKYPIYVGGNRGRGQIYPDGSKSNNTVYNATSTGIVKKILRKEKGGYEISIVDASDGRQVIDIIPPGPELLVSEGESIKLDQPLTSNPNVGGFGQGDAEIVLQDPLRVQGLLFFFASVILAQVFLVLKKKQFEKVQLYEMNF</sequence>
<keyword evidence="12" id="KW-0633">Potassium transport</keyword>
<dbReference type="Gene3D" id="2.40.50.100">
    <property type="match status" value="1"/>
</dbReference>
<comment type="similarity">
    <text evidence="5">Belongs to the Ycf4 family.</text>
</comment>
<dbReference type="FunFam" id="2.60.40.830:FF:000001">
    <property type="entry name" value="Cytochrome f"/>
    <property type="match status" value="1"/>
</dbReference>
<evidence type="ECO:0000256" key="4">
    <source>
        <dbReference type="ARBA" id="ARBA00004581"/>
    </source>
</evidence>
<comment type="function">
    <text evidence="1">Seems to be required for the assembly of the photosystem I complex.</text>
</comment>
<feature type="transmembrane region" description="Helical" evidence="29">
    <location>
        <begin position="231"/>
        <end position="248"/>
    </location>
</feature>
<dbReference type="Pfam" id="PF16639">
    <property type="entry name" value="Apocytochr_F_N"/>
    <property type="match status" value="1"/>
</dbReference>
<evidence type="ECO:0000256" key="11">
    <source>
        <dbReference type="ARBA" id="ARBA00022531"/>
    </source>
</evidence>
<evidence type="ECO:0000256" key="23">
    <source>
        <dbReference type="ARBA" id="ARBA00023065"/>
    </source>
</evidence>
<evidence type="ECO:0000256" key="9">
    <source>
        <dbReference type="ARBA" id="ARBA00022448"/>
    </source>
</evidence>
<feature type="transmembrane region" description="Helical" evidence="29">
    <location>
        <begin position="736"/>
        <end position="755"/>
    </location>
</feature>
<dbReference type="GO" id="GO:0005506">
    <property type="term" value="F:iron ion binding"/>
    <property type="evidence" value="ECO:0007669"/>
    <property type="project" value="InterPro"/>
</dbReference>
<dbReference type="GO" id="GO:0020037">
    <property type="term" value="F:heme binding"/>
    <property type="evidence" value="ECO:0007669"/>
    <property type="project" value="InterPro"/>
</dbReference>
<evidence type="ECO:0000256" key="25">
    <source>
        <dbReference type="ARBA" id="ARBA00023136"/>
    </source>
</evidence>
<feature type="domain" description="Cytochrome f large" evidence="30">
    <location>
        <begin position="486"/>
        <end position="640"/>
    </location>
</feature>
<evidence type="ECO:0000256" key="5">
    <source>
        <dbReference type="ARBA" id="ARBA00008198"/>
    </source>
</evidence>
<dbReference type="PRINTS" id="PR00610">
    <property type="entry name" value="CYTOCHROMEF"/>
</dbReference>
<dbReference type="InterPro" id="IPR036826">
    <property type="entry name" value="Cyt_f_lg_dom_sf"/>
</dbReference>
<dbReference type="GO" id="GO:1902600">
    <property type="term" value="P:proton transmembrane transport"/>
    <property type="evidence" value="ECO:0007669"/>
    <property type="project" value="UniProtKB-KW"/>
</dbReference>
<evidence type="ECO:0000256" key="18">
    <source>
        <dbReference type="ARBA" id="ARBA00022781"/>
    </source>
</evidence>
<dbReference type="Proteomes" id="UP000325315">
    <property type="component" value="Unassembled WGS sequence"/>
</dbReference>
<dbReference type="AlphaFoldDB" id="A0A5B6TLE6"/>
<dbReference type="GO" id="GO:0015979">
    <property type="term" value="P:photosynthesis"/>
    <property type="evidence" value="ECO:0007669"/>
    <property type="project" value="UniProtKB-KW"/>
</dbReference>
<dbReference type="HAMAP" id="MF_00437">
    <property type="entry name" value="Ycf4"/>
    <property type="match status" value="1"/>
</dbReference>
<keyword evidence="16 28" id="KW-0479">Metal-binding</keyword>
<evidence type="ECO:0000313" key="32">
    <source>
        <dbReference type="Proteomes" id="UP000325315"/>
    </source>
</evidence>
<dbReference type="OrthoDB" id="415867at2759"/>
<keyword evidence="14" id="KW-0934">Plastid</keyword>
<dbReference type="GO" id="GO:0006813">
    <property type="term" value="P:potassium ion transport"/>
    <property type="evidence" value="ECO:0007669"/>
    <property type="project" value="UniProtKB-KW"/>
</dbReference>
<evidence type="ECO:0000256" key="28">
    <source>
        <dbReference type="PIRSR" id="PIRSR602325-50"/>
    </source>
</evidence>
<evidence type="ECO:0000256" key="16">
    <source>
        <dbReference type="ARBA" id="ARBA00022723"/>
    </source>
</evidence>
<keyword evidence="25 29" id="KW-0472">Membrane</keyword>
<accession>A0A5B6TLE6</accession>
<dbReference type="InterPro" id="IPR002325">
    <property type="entry name" value="Cyt_f"/>
</dbReference>
<keyword evidence="11" id="KW-0602">Photosynthesis</keyword>
<evidence type="ECO:0000256" key="29">
    <source>
        <dbReference type="SAM" id="Phobius"/>
    </source>
</evidence>
<dbReference type="PANTHER" id="PTHR33288">
    <property type="match status" value="1"/>
</dbReference>
<organism evidence="31 32">
    <name type="scientific">Gossypium australe</name>
    <dbReference type="NCBI Taxonomy" id="47621"/>
    <lineage>
        <taxon>Eukaryota</taxon>
        <taxon>Viridiplantae</taxon>
        <taxon>Streptophyta</taxon>
        <taxon>Embryophyta</taxon>
        <taxon>Tracheophyta</taxon>
        <taxon>Spermatophyta</taxon>
        <taxon>Magnoliopsida</taxon>
        <taxon>eudicotyledons</taxon>
        <taxon>Gunneridae</taxon>
        <taxon>Pentapetalae</taxon>
        <taxon>rosids</taxon>
        <taxon>malvids</taxon>
        <taxon>Malvales</taxon>
        <taxon>Malvaceae</taxon>
        <taxon>Malvoideae</taxon>
        <taxon>Gossypium</taxon>
    </lineage>
</organism>
<keyword evidence="15 29" id="KW-0812">Transmembrane</keyword>
<proteinExistence type="inferred from homology"/>
<dbReference type="EMBL" id="SMMG02000425">
    <property type="protein sequence ID" value="KAA3441744.1"/>
    <property type="molecule type" value="Genomic_DNA"/>
</dbReference>
<evidence type="ECO:0000256" key="8">
    <source>
        <dbReference type="ARBA" id="ARBA00015395"/>
    </source>
</evidence>
<dbReference type="SUPFAM" id="SSF49441">
    <property type="entry name" value="Cytochrome f, large domain"/>
    <property type="match status" value="1"/>
</dbReference>
<dbReference type="Pfam" id="PF01333">
    <property type="entry name" value="Apocytochr_F_C"/>
    <property type="match status" value="1"/>
</dbReference>
<keyword evidence="10" id="KW-0050">Antiport</keyword>
<dbReference type="SUPFAM" id="SSF51246">
    <property type="entry name" value="Rudiment single hybrid motif"/>
    <property type="match status" value="1"/>
</dbReference>
<keyword evidence="22 28" id="KW-0408">Iron</keyword>
<protein>
    <recommendedName>
        <fullName evidence="7">Cytochrome f</fullName>
    </recommendedName>
    <alternativeName>
        <fullName evidence="8">Photosystem I assembly protein Ycf4</fullName>
    </alternativeName>
</protein>
<dbReference type="InterPro" id="IPR024058">
    <property type="entry name" value="Cyt-f_TM"/>
</dbReference>
<evidence type="ECO:0000256" key="3">
    <source>
        <dbReference type="ARBA" id="ARBA00004141"/>
    </source>
</evidence>
<evidence type="ECO:0000313" key="31">
    <source>
        <dbReference type="EMBL" id="KAA3441744.1"/>
    </source>
</evidence>
<comment type="cofactor">
    <cofactor evidence="28">
        <name>heme</name>
        <dbReference type="ChEBI" id="CHEBI:30413"/>
    </cofactor>
    <text evidence="28">Binds 1 heme group covalently.</text>
</comment>
<keyword evidence="23" id="KW-0406">Ion transport</keyword>
<dbReference type="Pfam" id="PF02392">
    <property type="entry name" value="Ycf4"/>
    <property type="match status" value="1"/>
</dbReference>
<feature type="transmembrane region" description="Helical" evidence="29">
    <location>
        <begin position="106"/>
        <end position="130"/>
    </location>
</feature>
<comment type="similarity">
    <text evidence="6">Belongs to the cytochrome f family.</text>
</comment>
<comment type="function">
    <text evidence="2">Component of the cytochrome b6-f complex, which mediates electron transfer between photosystem II (PSII) and photosystem I (PSI), cyclic electron flow around PSI, and state transitions.</text>
</comment>
<keyword evidence="17" id="KW-0732">Signal</keyword>
<comment type="subunit">
    <text evidence="26">The 4 large subunits of the cytochrome b6-f complex are cytochrome b6, subunit IV (17 kDa polypeptide, PetD), cytochrome f and the Rieske protein, while the 4 small subunits are PetG, PetL, PetM and PetN. The complex functions as a dimer.</text>
</comment>
<dbReference type="GO" id="GO:0009535">
    <property type="term" value="C:chloroplast thylakoid membrane"/>
    <property type="evidence" value="ECO:0007669"/>
    <property type="project" value="UniProtKB-SubCell"/>
</dbReference>
<evidence type="ECO:0000256" key="24">
    <source>
        <dbReference type="ARBA" id="ARBA00023078"/>
    </source>
</evidence>
<dbReference type="HAMAP" id="MF_00610">
    <property type="entry name" value="Cytb6_f_cytF"/>
    <property type="match status" value="1"/>
</dbReference>
<feature type="transmembrane region" description="Helical" evidence="29">
    <location>
        <begin position="327"/>
        <end position="348"/>
    </location>
</feature>
<name>A0A5B6TLE6_9ROSI</name>
<dbReference type="GO" id="GO:0015297">
    <property type="term" value="F:antiporter activity"/>
    <property type="evidence" value="ECO:0007669"/>
    <property type="project" value="UniProtKB-KW"/>
</dbReference>
<feature type="transmembrane region" description="Helical" evidence="29">
    <location>
        <begin position="409"/>
        <end position="434"/>
    </location>
</feature>
<keyword evidence="13 28" id="KW-0349">Heme</keyword>
<evidence type="ECO:0000256" key="12">
    <source>
        <dbReference type="ARBA" id="ARBA00022538"/>
    </source>
</evidence>
<dbReference type="GO" id="GO:0009055">
    <property type="term" value="F:electron transfer activity"/>
    <property type="evidence" value="ECO:0007669"/>
    <property type="project" value="InterPro"/>
</dbReference>
<keyword evidence="20" id="KW-0249">Electron transport</keyword>
<feature type="binding site" description="axial binding residue" evidence="28">
    <location>
        <position position="510"/>
    </location>
    <ligand>
        <name>heme</name>
        <dbReference type="ChEBI" id="CHEBI:30413"/>
    </ligand>
    <ligandPart>
        <name>Fe</name>
        <dbReference type="ChEBI" id="CHEBI:18248"/>
    </ligandPart>
</feature>
<evidence type="ECO:0000256" key="1">
    <source>
        <dbReference type="ARBA" id="ARBA00002862"/>
    </source>
</evidence>
<evidence type="ECO:0000256" key="20">
    <source>
        <dbReference type="ARBA" id="ARBA00022982"/>
    </source>
</evidence>
<feature type="transmembrane region" description="Helical" evidence="29">
    <location>
        <begin position="75"/>
        <end position="94"/>
    </location>
</feature>
<evidence type="ECO:0000256" key="14">
    <source>
        <dbReference type="ARBA" id="ARBA00022640"/>
    </source>
</evidence>
<feature type="binding site" description="covalent" evidence="28">
    <location>
        <position position="509"/>
    </location>
    <ligand>
        <name>heme</name>
        <dbReference type="ChEBI" id="CHEBI:30413"/>
    </ligand>
</feature>
<dbReference type="PANTHER" id="PTHR33288:SF10">
    <property type="entry name" value="CYTOCHROME F"/>
    <property type="match status" value="1"/>
</dbReference>
<evidence type="ECO:0000256" key="27">
    <source>
        <dbReference type="ARBA" id="ARBA00043980"/>
    </source>
</evidence>
<evidence type="ECO:0000256" key="15">
    <source>
        <dbReference type="ARBA" id="ARBA00022692"/>
    </source>
</evidence>
<comment type="caution">
    <text evidence="31">The sequence shown here is derived from an EMBL/GenBank/DDBJ whole genome shotgun (WGS) entry which is preliminary data.</text>
</comment>
<evidence type="ECO:0000256" key="19">
    <source>
        <dbReference type="ARBA" id="ARBA00022958"/>
    </source>
</evidence>
<keyword evidence="9" id="KW-0813">Transport</keyword>
<dbReference type="InterPro" id="IPR024094">
    <property type="entry name" value="Cyt_f_lg_dom"/>
</dbReference>
<feature type="binding site" description="covalent" evidence="28">
    <location>
        <position position="506"/>
    </location>
    <ligand>
        <name>heme</name>
        <dbReference type="ChEBI" id="CHEBI:30413"/>
    </ligand>
</feature>
<keyword evidence="21 29" id="KW-1133">Transmembrane helix</keyword>
<reference evidence="31" key="1">
    <citation type="submission" date="2019-08" db="EMBL/GenBank/DDBJ databases">
        <authorList>
            <person name="Liu F."/>
        </authorList>
    </citation>
    <scope>NUCLEOTIDE SEQUENCE [LARGE SCALE GENOMIC DNA]</scope>
    <source>
        <strain evidence="31">PA1801</strain>
        <tissue evidence="31">Leaf</tissue>
    </source>
</reference>
<dbReference type="FunFam" id="2.40.50.100:FF:000007">
    <property type="entry name" value="Cytochrome f"/>
    <property type="match status" value="1"/>
</dbReference>
<keyword evidence="32" id="KW-1185">Reference proteome</keyword>
<dbReference type="HAMAP" id="MF_01308">
    <property type="entry name" value="CemA_PxcA"/>
    <property type="match status" value="1"/>
</dbReference>
<dbReference type="GO" id="GO:0009522">
    <property type="term" value="C:photosystem I"/>
    <property type="evidence" value="ECO:0007669"/>
    <property type="project" value="InterPro"/>
</dbReference>
<evidence type="ECO:0000256" key="13">
    <source>
        <dbReference type="ARBA" id="ARBA00022617"/>
    </source>
</evidence>
<dbReference type="Gene3D" id="1.20.5.700">
    <property type="entry name" value="Single helix bin"/>
    <property type="match status" value="1"/>
</dbReference>
<evidence type="ECO:0000256" key="2">
    <source>
        <dbReference type="ARBA" id="ARBA00003068"/>
    </source>
</evidence>
<evidence type="ECO:0000256" key="17">
    <source>
        <dbReference type="ARBA" id="ARBA00022729"/>
    </source>
</evidence>
<dbReference type="InterPro" id="IPR003359">
    <property type="entry name" value="PSI_Ycf4_assembly"/>
</dbReference>
<evidence type="ECO:0000256" key="26">
    <source>
        <dbReference type="ARBA" id="ARBA00025834"/>
    </source>
</evidence>
<feature type="binding site" description="axial binding residue" evidence="28">
    <location>
        <position position="486"/>
    </location>
    <ligand>
        <name>heme</name>
        <dbReference type="ChEBI" id="CHEBI:30413"/>
    </ligand>
    <ligandPart>
        <name>Fe</name>
        <dbReference type="ChEBI" id="CHEBI:18248"/>
    </ligandPart>
</feature>
<dbReference type="PROSITE" id="PS51010">
    <property type="entry name" value="CYTF"/>
    <property type="match status" value="1"/>
</dbReference>
<evidence type="ECO:0000256" key="6">
    <source>
        <dbReference type="ARBA" id="ARBA00008923"/>
    </source>
</evidence>
<dbReference type="SUPFAM" id="SSF103431">
    <property type="entry name" value="Cytochrome f subunit of the cytochrome b6f complex, transmembrane anchor"/>
    <property type="match status" value="1"/>
</dbReference>
<keyword evidence="19" id="KW-0630">Potassium</keyword>
<keyword evidence="24" id="KW-0793">Thylakoid</keyword>
<feature type="transmembrane region" description="Helical" evidence="29">
    <location>
        <begin position="369"/>
        <end position="389"/>
    </location>
</feature>
<evidence type="ECO:0000256" key="7">
    <source>
        <dbReference type="ARBA" id="ARBA00013528"/>
    </source>
</evidence>